<dbReference type="AlphaFoldDB" id="A0A4R6T9E6"/>
<reference evidence="2 3" key="1">
    <citation type="submission" date="2019-03" db="EMBL/GenBank/DDBJ databases">
        <title>Genomic Encyclopedia of Type Strains, Phase III (KMG-III): the genomes of soil and plant-associated and newly described type strains.</title>
        <authorList>
            <person name="Whitman W."/>
        </authorList>
    </citation>
    <scope>NUCLEOTIDE SEQUENCE [LARGE SCALE GENOMIC DNA]</scope>
    <source>
        <strain evidence="2 3">CECT 8446</strain>
    </source>
</reference>
<dbReference type="EMBL" id="SNYF01000005">
    <property type="protein sequence ID" value="TDQ18482.1"/>
    <property type="molecule type" value="Genomic_DNA"/>
</dbReference>
<organism evidence="2 3">
    <name type="scientific">Algoriphagus boseongensis</name>
    <dbReference type="NCBI Taxonomy" id="1442587"/>
    <lineage>
        <taxon>Bacteria</taxon>
        <taxon>Pseudomonadati</taxon>
        <taxon>Bacteroidota</taxon>
        <taxon>Cytophagia</taxon>
        <taxon>Cytophagales</taxon>
        <taxon>Cyclobacteriaceae</taxon>
        <taxon>Algoriphagus</taxon>
    </lineage>
</organism>
<protein>
    <recommendedName>
        <fullName evidence="4">Outer membrane protein with beta-barrel domain</fullName>
    </recommendedName>
</protein>
<evidence type="ECO:0000313" key="2">
    <source>
        <dbReference type="EMBL" id="TDQ18482.1"/>
    </source>
</evidence>
<feature type="signal peptide" evidence="1">
    <location>
        <begin position="1"/>
        <end position="26"/>
    </location>
</feature>
<keyword evidence="3" id="KW-1185">Reference proteome</keyword>
<keyword evidence="1" id="KW-0732">Signal</keyword>
<name>A0A4R6T9E6_9BACT</name>
<evidence type="ECO:0008006" key="4">
    <source>
        <dbReference type="Google" id="ProtNLM"/>
    </source>
</evidence>
<comment type="caution">
    <text evidence="2">The sequence shown here is derived from an EMBL/GenBank/DDBJ whole genome shotgun (WGS) entry which is preliminary data.</text>
</comment>
<evidence type="ECO:0000313" key="3">
    <source>
        <dbReference type="Proteomes" id="UP000294535"/>
    </source>
</evidence>
<dbReference type="Proteomes" id="UP000294535">
    <property type="component" value="Unassembled WGS sequence"/>
</dbReference>
<evidence type="ECO:0000256" key="1">
    <source>
        <dbReference type="SAM" id="SignalP"/>
    </source>
</evidence>
<dbReference type="RefSeq" id="WP_133551949.1">
    <property type="nucleotide sequence ID" value="NZ_SNYF01000005.1"/>
</dbReference>
<sequence>MKSIFSRVWKAIIGIGLLSITAFNSAAQERESIQIGLQGTVGIPVGEFKNAIDNSLGDLGFGGGFHFLLNPKKEGYSPLLLGLDFNYLNLGTEKTPESQFLPKLKTTFNYFTLGPLFRLALTDKQTGMIPFVDALIGMKIMNTKTRVDNDLVDTLLDQEYLESLLSTNYEGLTYGVGIGFYHRAKPKEANELGGSLFVKLMYQYGDKTKYVIRNTIEVNPAGQITFEENRAQTSMITLQFGFLIH</sequence>
<dbReference type="OrthoDB" id="824968at2"/>
<gene>
    <name evidence="2" type="ORF">DFQ04_0284</name>
</gene>
<proteinExistence type="predicted"/>
<feature type="chain" id="PRO_5020341129" description="Outer membrane protein with beta-barrel domain" evidence="1">
    <location>
        <begin position="27"/>
        <end position="245"/>
    </location>
</feature>
<accession>A0A4R6T9E6</accession>